<evidence type="ECO:0000256" key="1">
    <source>
        <dbReference type="SAM" id="MobiDB-lite"/>
    </source>
</evidence>
<feature type="compositionally biased region" description="Basic residues" evidence="1">
    <location>
        <begin position="1"/>
        <end position="10"/>
    </location>
</feature>
<sequence>MGKRGNRSRNRGQQNQNRPRPPKKKKAIPFDPEKHLLPPAPPEREYGACPLSGEEIDDIVNAIAHPQTGAPVRFESVIQSLRDQESEELAEDERLAYLGRGNFGIVKIEKKGRNRPELVVRKYFHYEDTHDKQRWRRELAPGISRDYIPNPQPLADLYSPEELAAFPRFDATSSAVNISRS</sequence>
<dbReference type="Proteomes" id="UP000237350">
    <property type="component" value="Unassembled WGS sequence"/>
</dbReference>
<dbReference type="RefSeq" id="WP_018527516.1">
    <property type="nucleotide sequence ID" value="NZ_LPWH01000006.1"/>
</dbReference>
<feature type="compositionally biased region" description="Basic and acidic residues" evidence="1">
    <location>
        <begin position="31"/>
        <end position="46"/>
    </location>
</feature>
<evidence type="ECO:0000313" key="2">
    <source>
        <dbReference type="EMBL" id="POR04772.1"/>
    </source>
</evidence>
<dbReference type="EMBL" id="LPWH01000006">
    <property type="protein sequence ID" value="POR04772.1"/>
    <property type="molecule type" value="Genomic_DNA"/>
</dbReference>
<feature type="region of interest" description="Disordered" evidence="1">
    <location>
        <begin position="1"/>
        <end position="50"/>
    </location>
</feature>
<keyword evidence="3" id="KW-1185">Reference proteome</keyword>
<evidence type="ECO:0000313" key="3">
    <source>
        <dbReference type="Proteomes" id="UP000237350"/>
    </source>
</evidence>
<reference evidence="3" key="1">
    <citation type="submission" date="2015-12" db="EMBL/GenBank/DDBJ databases">
        <authorList>
            <person name="Lodha T.D."/>
            <person name="Chintalapati S."/>
            <person name="Chintalapati V.R."/>
            <person name="Sravanthi T."/>
        </authorList>
    </citation>
    <scope>NUCLEOTIDE SEQUENCE [LARGE SCALE GENOMIC DNA]</scope>
    <source>
        <strain evidence="3">JC133</strain>
    </source>
</reference>
<name>A0A2S4JZ27_9SPIO</name>
<comment type="caution">
    <text evidence="2">The sequence shown here is derived from an EMBL/GenBank/DDBJ whole genome shotgun (WGS) entry which is preliminary data.</text>
</comment>
<accession>A0A2S4JZ27</accession>
<dbReference type="OrthoDB" id="308128at2"/>
<gene>
    <name evidence="2" type="ORF">AU468_02430</name>
</gene>
<proteinExistence type="predicted"/>
<dbReference type="AlphaFoldDB" id="A0A2S4JZ27"/>
<organism evidence="2 3">
    <name type="scientific">Alkalispirochaeta sphaeroplastigenens</name>
    <dbReference type="NCBI Taxonomy" id="1187066"/>
    <lineage>
        <taxon>Bacteria</taxon>
        <taxon>Pseudomonadati</taxon>
        <taxon>Spirochaetota</taxon>
        <taxon>Spirochaetia</taxon>
        <taxon>Spirochaetales</taxon>
        <taxon>Spirochaetaceae</taxon>
        <taxon>Alkalispirochaeta</taxon>
    </lineage>
</organism>
<protein>
    <submittedName>
        <fullName evidence="2">Uncharacterized protein</fullName>
    </submittedName>
</protein>